<proteinExistence type="predicted"/>
<dbReference type="AlphaFoldDB" id="A0AAV7NF55"/>
<dbReference type="Proteomes" id="UP001066276">
    <property type="component" value="Chromosome 8"/>
</dbReference>
<dbReference type="EMBL" id="JANPWB010000012">
    <property type="protein sequence ID" value="KAJ1113500.1"/>
    <property type="molecule type" value="Genomic_DNA"/>
</dbReference>
<name>A0AAV7NF55_PLEWA</name>
<gene>
    <name evidence="2" type="ORF">NDU88_001742</name>
</gene>
<evidence type="ECO:0000313" key="2">
    <source>
        <dbReference type="EMBL" id="KAJ1113500.1"/>
    </source>
</evidence>
<comment type="caution">
    <text evidence="2">The sequence shown here is derived from an EMBL/GenBank/DDBJ whole genome shotgun (WGS) entry which is preliminary data.</text>
</comment>
<accession>A0AAV7NF55</accession>
<keyword evidence="3" id="KW-1185">Reference proteome</keyword>
<sequence>MLQLQPARFVSQGALNTQPRAASRGLLGTRVALGAACWSEGLKQSQPETELAGSRASQSHGNLIQAAEQPDSLAAGGLSASLCRSRAAEAARLPFISPTSPSDPFCTTTVAHP</sequence>
<reference evidence="2" key="1">
    <citation type="journal article" date="2022" name="bioRxiv">
        <title>Sequencing and chromosome-scale assembly of the giantPleurodeles waltlgenome.</title>
        <authorList>
            <person name="Brown T."/>
            <person name="Elewa A."/>
            <person name="Iarovenko S."/>
            <person name="Subramanian E."/>
            <person name="Araus A.J."/>
            <person name="Petzold A."/>
            <person name="Susuki M."/>
            <person name="Suzuki K.-i.T."/>
            <person name="Hayashi T."/>
            <person name="Toyoda A."/>
            <person name="Oliveira C."/>
            <person name="Osipova E."/>
            <person name="Leigh N.D."/>
            <person name="Simon A."/>
            <person name="Yun M.H."/>
        </authorList>
    </citation>
    <scope>NUCLEOTIDE SEQUENCE</scope>
    <source>
        <strain evidence="2">20211129_DDA</strain>
        <tissue evidence="2">Liver</tissue>
    </source>
</reference>
<evidence type="ECO:0000256" key="1">
    <source>
        <dbReference type="SAM" id="MobiDB-lite"/>
    </source>
</evidence>
<evidence type="ECO:0000313" key="3">
    <source>
        <dbReference type="Proteomes" id="UP001066276"/>
    </source>
</evidence>
<organism evidence="2 3">
    <name type="scientific">Pleurodeles waltl</name>
    <name type="common">Iberian ribbed newt</name>
    <dbReference type="NCBI Taxonomy" id="8319"/>
    <lineage>
        <taxon>Eukaryota</taxon>
        <taxon>Metazoa</taxon>
        <taxon>Chordata</taxon>
        <taxon>Craniata</taxon>
        <taxon>Vertebrata</taxon>
        <taxon>Euteleostomi</taxon>
        <taxon>Amphibia</taxon>
        <taxon>Batrachia</taxon>
        <taxon>Caudata</taxon>
        <taxon>Salamandroidea</taxon>
        <taxon>Salamandridae</taxon>
        <taxon>Pleurodelinae</taxon>
        <taxon>Pleurodeles</taxon>
    </lineage>
</organism>
<protein>
    <submittedName>
        <fullName evidence="2">Uncharacterized protein</fullName>
    </submittedName>
</protein>
<feature type="region of interest" description="Disordered" evidence="1">
    <location>
        <begin position="45"/>
        <end position="68"/>
    </location>
</feature>